<sequence>MPSSHVPNSFSLSLTPVADLRSVKPACNATVEISGAQDVGSPALTPALAGRPLTCWYRFRNFRSAPKDWVLRIRFRRFKVGTLVNGTTCLGGHLQAGAEQNRLLSSKLPSLLPGLAP</sequence>
<accession>A0AAE1LDS7</accession>
<protein>
    <submittedName>
        <fullName evidence="1">General transcription factor IIH subunit 4</fullName>
    </submittedName>
</protein>
<keyword evidence="2" id="KW-1185">Reference proteome</keyword>
<dbReference type="EMBL" id="JAHWGI010000394">
    <property type="protein sequence ID" value="KAK3915019.1"/>
    <property type="molecule type" value="Genomic_DNA"/>
</dbReference>
<gene>
    <name evidence="1" type="ORF">KUF71_005707</name>
</gene>
<reference evidence="1" key="1">
    <citation type="submission" date="2021-07" db="EMBL/GenBank/DDBJ databases">
        <authorList>
            <person name="Catto M.A."/>
            <person name="Jacobson A."/>
            <person name="Kennedy G."/>
            <person name="Labadie P."/>
            <person name="Hunt B.G."/>
            <person name="Srinivasan R."/>
        </authorList>
    </citation>
    <scope>NUCLEOTIDE SEQUENCE</scope>
    <source>
        <strain evidence="1">PL_HMW_Pooled</strain>
        <tissue evidence="1">Head</tissue>
    </source>
</reference>
<comment type="caution">
    <text evidence="1">The sequence shown here is derived from an EMBL/GenBank/DDBJ whole genome shotgun (WGS) entry which is preliminary data.</text>
</comment>
<organism evidence="1 2">
    <name type="scientific">Frankliniella fusca</name>
    <dbReference type="NCBI Taxonomy" id="407009"/>
    <lineage>
        <taxon>Eukaryota</taxon>
        <taxon>Metazoa</taxon>
        <taxon>Ecdysozoa</taxon>
        <taxon>Arthropoda</taxon>
        <taxon>Hexapoda</taxon>
        <taxon>Insecta</taxon>
        <taxon>Pterygota</taxon>
        <taxon>Neoptera</taxon>
        <taxon>Paraneoptera</taxon>
        <taxon>Thysanoptera</taxon>
        <taxon>Terebrantia</taxon>
        <taxon>Thripoidea</taxon>
        <taxon>Thripidae</taxon>
        <taxon>Frankliniella</taxon>
    </lineage>
</organism>
<evidence type="ECO:0000313" key="2">
    <source>
        <dbReference type="Proteomes" id="UP001219518"/>
    </source>
</evidence>
<reference evidence="1" key="2">
    <citation type="journal article" date="2023" name="BMC Genomics">
        <title>Pest status, molecular evolution, and epigenetic factors derived from the genome assembly of Frankliniella fusca, a thysanopteran phytovirus vector.</title>
        <authorList>
            <person name="Catto M.A."/>
            <person name="Labadie P.E."/>
            <person name="Jacobson A.L."/>
            <person name="Kennedy G.G."/>
            <person name="Srinivasan R."/>
            <person name="Hunt B.G."/>
        </authorList>
    </citation>
    <scope>NUCLEOTIDE SEQUENCE</scope>
    <source>
        <strain evidence="1">PL_HMW_Pooled</strain>
    </source>
</reference>
<dbReference type="AlphaFoldDB" id="A0AAE1LDS7"/>
<proteinExistence type="predicted"/>
<evidence type="ECO:0000313" key="1">
    <source>
        <dbReference type="EMBL" id="KAK3915019.1"/>
    </source>
</evidence>
<name>A0AAE1LDS7_9NEOP</name>
<dbReference type="Proteomes" id="UP001219518">
    <property type="component" value="Unassembled WGS sequence"/>
</dbReference>